<comment type="caution">
    <text evidence="2">The sequence shown here is derived from an EMBL/GenBank/DDBJ whole genome shotgun (WGS) entry which is preliminary data.</text>
</comment>
<evidence type="ECO:0000313" key="3">
    <source>
        <dbReference type="Proteomes" id="UP000825933"/>
    </source>
</evidence>
<dbReference type="Proteomes" id="UP000825933">
    <property type="component" value="Unassembled WGS sequence"/>
</dbReference>
<dbReference type="Pfam" id="PF02926">
    <property type="entry name" value="THUMP"/>
    <property type="match status" value="1"/>
</dbReference>
<gene>
    <name evidence="2" type="ORF">K8N75_10980</name>
</gene>
<protein>
    <submittedName>
        <fullName evidence="2">THUMP domain-containing protein</fullName>
    </submittedName>
</protein>
<evidence type="ECO:0000259" key="1">
    <source>
        <dbReference type="Pfam" id="PF02926"/>
    </source>
</evidence>
<dbReference type="SUPFAM" id="SSF143437">
    <property type="entry name" value="THUMP domain-like"/>
    <property type="match status" value="1"/>
</dbReference>
<dbReference type="InterPro" id="IPR004114">
    <property type="entry name" value="THUMP_dom"/>
</dbReference>
<dbReference type="AlphaFoldDB" id="A0A8T5UZG5"/>
<keyword evidence="3" id="KW-1185">Reference proteome</keyword>
<reference evidence="3" key="1">
    <citation type="journal article" date="2022" name="Microbiol. Resour. Announc.">
        <title>Draft Genome Sequence of a Methanogenic Archaeon from West Spitsbergen Permafrost.</title>
        <authorList>
            <person name="Trubitsyn V."/>
            <person name="Rivkina E."/>
            <person name="Shcherbakova V."/>
        </authorList>
    </citation>
    <scope>NUCLEOTIDE SEQUENCE [LARGE SCALE GENOMIC DNA]</scope>
    <source>
        <strain evidence="3">VT</strain>
    </source>
</reference>
<evidence type="ECO:0000313" key="2">
    <source>
        <dbReference type="EMBL" id="MBZ2166560.1"/>
    </source>
</evidence>
<dbReference type="CDD" id="cd11717">
    <property type="entry name" value="THUMP_THUMPD1_like"/>
    <property type="match status" value="1"/>
</dbReference>
<dbReference type="RefSeq" id="WP_223792108.1">
    <property type="nucleotide sequence ID" value="NZ_JAIOUQ010000013.1"/>
</dbReference>
<dbReference type="GO" id="GO:0006400">
    <property type="term" value="P:tRNA modification"/>
    <property type="evidence" value="ECO:0007669"/>
    <property type="project" value="InterPro"/>
</dbReference>
<dbReference type="Gene3D" id="3.30.2300.10">
    <property type="entry name" value="THUMP superfamily"/>
    <property type="match status" value="1"/>
</dbReference>
<dbReference type="EMBL" id="JAIOUQ010000013">
    <property type="protein sequence ID" value="MBZ2166560.1"/>
    <property type="molecule type" value="Genomic_DNA"/>
</dbReference>
<feature type="domain" description="THUMP" evidence="1">
    <location>
        <begin position="93"/>
        <end position="166"/>
    </location>
</feature>
<dbReference type="GO" id="GO:0003723">
    <property type="term" value="F:RNA binding"/>
    <property type="evidence" value="ECO:0007669"/>
    <property type="project" value="InterPro"/>
</dbReference>
<organism evidence="2 3">
    <name type="scientific">Methanobacterium spitsbergense</name>
    <dbReference type="NCBI Taxonomy" id="2874285"/>
    <lineage>
        <taxon>Archaea</taxon>
        <taxon>Methanobacteriati</taxon>
        <taxon>Methanobacteriota</taxon>
        <taxon>Methanomada group</taxon>
        <taxon>Methanobacteria</taxon>
        <taxon>Methanobacteriales</taxon>
        <taxon>Methanobacteriaceae</taxon>
        <taxon>Methanobacterium</taxon>
    </lineage>
</organism>
<proteinExistence type="predicted"/>
<name>A0A8T5UZG5_9EURY</name>
<accession>A0A8T5UZG5</accession>
<dbReference type="InterPro" id="IPR040183">
    <property type="entry name" value="THUMPD1-like"/>
</dbReference>
<sequence length="179" mass="20378">MIKSTENFDMVVMFDYTDCEDGEEELLGIEELEQTLENVTPELYIKETESIDVVLVELGTDSVEVANKINNTPTKIISRVVPINTVVGTSQKSIINKIKELSVDLTKPNDTFLIKCYEENKNNINCQKIRKHVMNELINMDLTFSEKNPKWAVYIEIIGENTGLSILESSDFKENNPIN</sequence>